<dbReference type="EMBL" id="JANAVB010010600">
    <property type="protein sequence ID" value="KAJ6838605.1"/>
    <property type="molecule type" value="Genomic_DNA"/>
</dbReference>
<evidence type="ECO:0000313" key="1">
    <source>
        <dbReference type="EMBL" id="KAJ6796140.1"/>
    </source>
</evidence>
<dbReference type="AlphaFoldDB" id="A0AAX6DWH9"/>
<gene>
    <name evidence="1" type="ORF">M6B38_222120</name>
    <name evidence="2" type="ORF">M6B38_318280</name>
</gene>
<dbReference type="EMBL" id="JANAVB010041419">
    <property type="protein sequence ID" value="KAJ6796140.1"/>
    <property type="molecule type" value="Genomic_DNA"/>
</dbReference>
<reference evidence="1" key="2">
    <citation type="submission" date="2023-04" db="EMBL/GenBank/DDBJ databases">
        <authorList>
            <person name="Bruccoleri R.E."/>
            <person name="Oakeley E.J."/>
            <person name="Faust A.-M."/>
            <person name="Dessus-Babus S."/>
            <person name="Altorfer M."/>
            <person name="Burckhardt D."/>
            <person name="Oertli M."/>
            <person name="Naumann U."/>
            <person name="Petersen F."/>
            <person name="Wong J."/>
        </authorList>
    </citation>
    <scope>NUCLEOTIDE SEQUENCE</scope>
    <source>
        <strain evidence="1">GSM-AAB239-AS_SAM_17_03QT</strain>
        <tissue evidence="1">Leaf</tissue>
    </source>
</reference>
<keyword evidence="3" id="KW-1185">Reference proteome</keyword>
<protein>
    <submittedName>
        <fullName evidence="1">Uncharacterized protein</fullName>
    </submittedName>
</protein>
<name>A0AAX6DWH9_IRIPA</name>
<dbReference type="Proteomes" id="UP001140949">
    <property type="component" value="Unassembled WGS sequence"/>
</dbReference>
<organism evidence="1 3">
    <name type="scientific">Iris pallida</name>
    <name type="common">Sweet iris</name>
    <dbReference type="NCBI Taxonomy" id="29817"/>
    <lineage>
        <taxon>Eukaryota</taxon>
        <taxon>Viridiplantae</taxon>
        <taxon>Streptophyta</taxon>
        <taxon>Embryophyta</taxon>
        <taxon>Tracheophyta</taxon>
        <taxon>Spermatophyta</taxon>
        <taxon>Magnoliopsida</taxon>
        <taxon>Liliopsida</taxon>
        <taxon>Asparagales</taxon>
        <taxon>Iridaceae</taxon>
        <taxon>Iridoideae</taxon>
        <taxon>Irideae</taxon>
        <taxon>Iris</taxon>
    </lineage>
</organism>
<comment type="caution">
    <text evidence="1">The sequence shown here is derived from an EMBL/GenBank/DDBJ whole genome shotgun (WGS) entry which is preliminary data.</text>
</comment>
<evidence type="ECO:0000313" key="3">
    <source>
        <dbReference type="Proteomes" id="UP001140949"/>
    </source>
</evidence>
<evidence type="ECO:0000313" key="2">
    <source>
        <dbReference type="EMBL" id="KAJ6838605.1"/>
    </source>
</evidence>
<proteinExistence type="predicted"/>
<reference evidence="1" key="1">
    <citation type="journal article" date="2023" name="GigaByte">
        <title>Genome assembly of the bearded iris, Iris pallida Lam.</title>
        <authorList>
            <person name="Bruccoleri R.E."/>
            <person name="Oakeley E.J."/>
            <person name="Faust A.M.E."/>
            <person name="Altorfer M."/>
            <person name="Dessus-Babus S."/>
            <person name="Burckhardt D."/>
            <person name="Oertli M."/>
            <person name="Naumann U."/>
            <person name="Petersen F."/>
            <person name="Wong J."/>
        </authorList>
    </citation>
    <scope>NUCLEOTIDE SEQUENCE</scope>
    <source>
        <strain evidence="1">GSM-AAB239-AS_SAM_17_03QT</strain>
    </source>
</reference>
<accession>A0AAX6DWH9</accession>
<sequence length="96" mass="10528">MCPVACPDCVKPSLDSSCTTVLLCTIWIVSRRFIHFSKQLTVSVCQTCSRIQVCVRVQSCLCLAIVCVTMGMAWIWTGEACTKIGVSLIKHCLNAN</sequence>